<dbReference type="PANTHER" id="PTHR46337:SF1">
    <property type="entry name" value="RCC1-LIKE G EXCHANGING FACTOR-LIKE PROTEIN"/>
    <property type="match status" value="1"/>
</dbReference>
<dbReference type="PANTHER" id="PTHR46337">
    <property type="entry name" value="RCC1-LIKE G EXCHANGING FACTOR-LIKE PROTEIN"/>
    <property type="match status" value="1"/>
</dbReference>
<dbReference type="GO" id="GO:0005085">
    <property type="term" value="F:guanyl-nucleotide exchange factor activity"/>
    <property type="evidence" value="ECO:0007669"/>
    <property type="project" value="TreeGrafter"/>
</dbReference>
<dbReference type="PROSITE" id="PS50012">
    <property type="entry name" value="RCC1_3"/>
    <property type="match status" value="2"/>
</dbReference>
<dbReference type="AlphaFoldDB" id="A0A095AR91"/>
<dbReference type="PROSITE" id="PS00636">
    <property type="entry name" value="DNAJ_1"/>
    <property type="match status" value="1"/>
</dbReference>
<dbReference type="InterPro" id="IPR001623">
    <property type="entry name" value="DnaJ_domain"/>
</dbReference>
<proteinExistence type="predicted"/>
<dbReference type="InterPro" id="IPR009091">
    <property type="entry name" value="RCC1/BLIP-II"/>
</dbReference>
<dbReference type="Gene3D" id="2.130.10.30">
    <property type="entry name" value="Regulator of chromosome condensation 1/beta-lactamase-inhibitor protein II"/>
    <property type="match status" value="2"/>
</dbReference>
<accession>A0A095AR91</accession>
<dbReference type="PROSITE" id="PS50076">
    <property type="entry name" value="DNAJ_2"/>
    <property type="match status" value="1"/>
</dbReference>
<dbReference type="InterPro" id="IPR018253">
    <property type="entry name" value="DnaJ_domain_CS"/>
</dbReference>
<dbReference type="InterPro" id="IPR053035">
    <property type="entry name" value="Mitochondrial_GEF_domain"/>
</dbReference>
<dbReference type="Gene3D" id="1.10.287.110">
    <property type="entry name" value="DnaJ domain"/>
    <property type="match status" value="1"/>
</dbReference>
<dbReference type="GO" id="GO:0005743">
    <property type="term" value="C:mitochondrial inner membrane"/>
    <property type="evidence" value="ECO:0007669"/>
    <property type="project" value="TreeGrafter"/>
</dbReference>
<dbReference type="CDD" id="cd06257">
    <property type="entry name" value="DnaJ"/>
    <property type="match status" value="1"/>
</dbReference>
<dbReference type="Pfam" id="PF13540">
    <property type="entry name" value="RCC1_2"/>
    <property type="match status" value="2"/>
</dbReference>
<sequence>MTRPLLAVVSKNSFWTLSVAHGSKKSLHRQRSRDSVVYDIHSRESLKSKQVYVFGFSATGALGNEKYLGLHGKPGVGGVSRPTPLECSSSLGVPLKAACGYGFTTYICGGSHGDFGVYGCGINSDGQLGSQSVGLKTKLPTGNSVNVVPELVRIAICLDNTQKQIYRPSHVACGRAHTIISYENLKESNSDTPPLVFSLGNNVFGQCGREIIPGEKYDRDVEVITKIVLPPEIKSIKQLVCGQDHTLLLSSDGVVYSCGLGSDGQTGLGHYNVVDRFSAVKGSLVNERVCLLSSRGDTVLALTESNKLFAWGNNEYGQIWPLDQDVQVSEPVHLNLDHCIVPVESNLSSDNVHVGEVQSIACAGSMCCIVNKIGQVFVWGFGCIGLGPKVTCSPRPTLIPPGLFIPAIVNSESCINYVAAGLHHFIAQSNDGLLWAWGAPRGGLYCLGLGKQITSNSVNQTYPVPLLLSIKSKDVVCGVDHTVVIGKSFDSYIYVYIIFNTAIIVKILSFNCHILLRPVFLRLCQCNSLSNFPLEKYNAYDILGVKQSATFSEIKSAYYDLSKCLHPDRLLHTNPEKLRREEFQLVTAAYELLRDQETRSQYDRYLASNCLVQTDKIDKSANFDAKFQHARNLYMRHRKSRTYKSYRRGPDEVVEEFRSKIKTNVYPKNISDYYTCEPQPRICTPFLLTITLSTFLLYCILKLN</sequence>
<evidence type="ECO:0000313" key="3">
    <source>
        <dbReference type="EMBL" id="KGB36861.1"/>
    </source>
</evidence>
<dbReference type="PRINTS" id="PR00633">
    <property type="entry name" value="RCCNDNSATION"/>
</dbReference>
<dbReference type="InterPro" id="IPR000408">
    <property type="entry name" value="Reg_chr_condens"/>
</dbReference>
<dbReference type="InterPro" id="IPR036869">
    <property type="entry name" value="J_dom_sf"/>
</dbReference>
<gene>
    <name evidence="3" type="ORF">MS3_05177</name>
</gene>
<dbReference type="SUPFAM" id="SSF46565">
    <property type="entry name" value="Chaperone J-domain"/>
    <property type="match status" value="1"/>
</dbReference>
<reference evidence="3" key="1">
    <citation type="journal article" date="2012" name="Nat. Genet.">
        <title>Whole-genome sequence of Schistosoma haematobium.</title>
        <authorList>
            <person name="Young N.D."/>
            <person name="Jex A.R."/>
            <person name="Li B."/>
            <person name="Liu S."/>
            <person name="Yang L."/>
            <person name="Xiong Z."/>
            <person name="Li Y."/>
            <person name="Cantacessi C."/>
            <person name="Hall R.S."/>
            <person name="Xu X."/>
            <person name="Chen F."/>
            <person name="Wu X."/>
            <person name="Zerlotini A."/>
            <person name="Oliveira G."/>
            <person name="Hofmann A."/>
            <person name="Zhang G."/>
            <person name="Fang X."/>
            <person name="Kang Y."/>
            <person name="Campbell B.E."/>
            <person name="Loukas A."/>
            <person name="Ranganathan S."/>
            <person name="Rollinson D."/>
            <person name="Rinaldi G."/>
            <person name="Brindley P.J."/>
            <person name="Yang H."/>
            <person name="Wang J."/>
            <person name="Wang J."/>
            <person name="Gasser R.B."/>
        </authorList>
    </citation>
    <scope>NUCLEOTIDE SEQUENCE [LARGE SCALE GENOMIC DNA]</scope>
</reference>
<dbReference type="SMART" id="SM00271">
    <property type="entry name" value="DnaJ"/>
    <property type="match status" value="1"/>
</dbReference>
<dbReference type="EMBL" id="KL250819">
    <property type="protein sequence ID" value="KGB36861.1"/>
    <property type="molecule type" value="Genomic_DNA"/>
</dbReference>
<protein>
    <submittedName>
        <fullName evidence="3">Williams-Beuren syndrome chromosomal region 16 protein-like protein</fullName>
    </submittedName>
</protein>
<feature type="domain" description="J" evidence="2">
    <location>
        <begin position="538"/>
        <end position="606"/>
    </location>
</feature>
<dbReference type="SUPFAM" id="SSF50985">
    <property type="entry name" value="RCC1/BLIP-II"/>
    <property type="match status" value="1"/>
</dbReference>
<evidence type="ECO:0000256" key="1">
    <source>
        <dbReference type="PROSITE-ProRule" id="PRU00235"/>
    </source>
</evidence>
<evidence type="ECO:0000259" key="2">
    <source>
        <dbReference type="PROSITE" id="PS50076"/>
    </source>
</evidence>
<dbReference type="Pfam" id="PF00226">
    <property type="entry name" value="DnaJ"/>
    <property type="match status" value="1"/>
</dbReference>
<dbReference type="STRING" id="6185.A0A095AR91"/>
<organism evidence="3">
    <name type="scientific">Schistosoma haematobium</name>
    <name type="common">Blood fluke</name>
    <dbReference type="NCBI Taxonomy" id="6185"/>
    <lineage>
        <taxon>Eukaryota</taxon>
        <taxon>Metazoa</taxon>
        <taxon>Spiralia</taxon>
        <taxon>Lophotrochozoa</taxon>
        <taxon>Platyhelminthes</taxon>
        <taxon>Trematoda</taxon>
        <taxon>Digenea</taxon>
        <taxon>Strigeidida</taxon>
        <taxon>Schistosomatoidea</taxon>
        <taxon>Schistosomatidae</taxon>
        <taxon>Schistosoma</taxon>
    </lineage>
</organism>
<feature type="repeat" description="RCC1" evidence="1">
    <location>
        <begin position="432"/>
        <end position="488"/>
    </location>
</feature>
<dbReference type="Pfam" id="PF00415">
    <property type="entry name" value="RCC1"/>
    <property type="match status" value="1"/>
</dbReference>
<dbReference type="GO" id="GO:0019843">
    <property type="term" value="F:rRNA binding"/>
    <property type="evidence" value="ECO:0007669"/>
    <property type="project" value="TreeGrafter"/>
</dbReference>
<feature type="repeat" description="RCC1" evidence="1">
    <location>
        <begin position="194"/>
        <end position="252"/>
    </location>
</feature>
<name>A0A095AR91_SCHHA</name>
<dbReference type="GO" id="GO:0070131">
    <property type="term" value="P:positive regulation of mitochondrial translation"/>
    <property type="evidence" value="ECO:0007669"/>
    <property type="project" value="TreeGrafter"/>
</dbReference>
<dbReference type="PRINTS" id="PR00625">
    <property type="entry name" value="JDOMAIN"/>
</dbReference>